<proteinExistence type="predicted"/>
<evidence type="ECO:0000313" key="3">
    <source>
        <dbReference type="Proteomes" id="UP000245638"/>
    </source>
</evidence>
<gene>
    <name evidence="2" type="ORF">DDW13_07605</name>
</gene>
<dbReference type="OMA" id="RVFENEW"/>
<feature type="domain" description="HEPN" evidence="1">
    <location>
        <begin position="14"/>
        <end position="128"/>
    </location>
</feature>
<dbReference type="Gene3D" id="1.20.120.330">
    <property type="entry name" value="Nucleotidyltransferases domain 2"/>
    <property type="match status" value="1"/>
</dbReference>
<dbReference type="InterPro" id="IPR007842">
    <property type="entry name" value="HEPN_dom"/>
</dbReference>
<dbReference type="EMBL" id="QEFD01000218">
    <property type="protein sequence ID" value="PVU74398.1"/>
    <property type="molecule type" value="Genomic_DNA"/>
</dbReference>
<dbReference type="SUPFAM" id="SSF81593">
    <property type="entry name" value="Nucleotidyltransferase substrate binding subunit/domain"/>
    <property type="match status" value="1"/>
</dbReference>
<reference evidence="2 3" key="1">
    <citation type="journal article" date="2015" name="Appl. Environ. Microbiol.">
        <title>Nanoarchaeota, Their Sulfolobales Host, and Nanoarchaeota Virus Distribution across Yellowstone National Park Hot Springs.</title>
        <authorList>
            <person name="Munson-McGee J.H."/>
            <person name="Field E.K."/>
            <person name="Bateson M."/>
            <person name="Rooney C."/>
            <person name="Stepanauskas R."/>
            <person name="Young M.J."/>
        </authorList>
    </citation>
    <scope>NUCLEOTIDE SEQUENCE [LARGE SCALE GENOMIC DNA]</scope>
    <source>
        <strain evidence="2">SCGC AC-742_N10</strain>
    </source>
</reference>
<dbReference type="PROSITE" id="PS50910">
    <property type="entry name" value="HEPN"/>
    <property type="match status" value="1"/>
</dbReference>
<organism evidence="2 3">
    <name type="scientific">Acidianus hospitalis</name>
    <dbReference type="NCBI Taxonomy" id="563177"/>
    <lineage>
        <taxon>Archaea</taxon>
        <taxon>Thermoproteota</taxon>
        <taxon>Thermoprotei</taxon>
        <taxon>Sulfolobales</taxon>
        <taxon>Sulfolobaceae</taxon>
        <taxon>Acidianus</taxon>
    </lineage>
</organism>
<evidence type="ECO:0000313" key="2">
    <source>
        <dbReference type="EMBL" id="PVU74398.1"/>
    </source>
</evidence>
<dbReference type="AlphaFoldDB" id="A0A2T9X2S0"/>
<comment type="caution">
    <text evidence="2">The sequence shown here is derived from an EMBL/GenBank/DDBJ whole genome shotgun (WGS) entry which is preliminary data.</text>
</comment>
<name>A0A2T9X2S0_9CREN</name>
<dbReference type="Proteomes" id="UP000245638">
    <property type="component" value="Unassembled WGS sequence"/>
</dbReference>
<protein>
    <submittedName>
        <fullName evidence="2">HEPN domain-containing protein</fullName>
    </submittedName>
</protein>
<dbReference type="Pfam" id="PF05168">
    <property type="entry name" value="HEPN"/>
    <property type="match status" value="1"/>
</dbReference>
<sequence>MIPQKYREYAKAYYSVALKDNERAKKALEIKDYPECFFYAQQSVEKSVKAMLEVKLIYRKEHDVIADASNNLQELGEDLDKVLNALDYLSGAWNISRYPFFNGQDVKTPEEIITEEMCRKGIRYSDEVLKIAESFLRKYGII</sequence>
<accession>A0A2T9X2S0</accession>
<dbReference type="RefSeq" id="WP_013776325.1">
    <property type="nucleotide sequence ID" value="NC_015518.1"/>
</dbReference>
<evidence type="ECO:0000259" key="1">
    <source>
        <dbReference type="PROSITE" id="PS50910"/>
    </source>
</evidence>
<dbReference type="SMART" id="SM00748">
    <property type="entry name" value="HEPN"/>
    <property type="match status" value="1"/>
</dbReference>